<reference evidence="4" key="1">
    <citation type="submission" date="2017-09" db="EMBL/GenBank/DDBJ databases">
        <authorList>
            <person name="Varghese N."/>
            <person name="Submissions S."/>
        </authorList>
    </citation>
    <scope>NUCLEOTIDE SEQUENCE [LARGE SCALE GENOMIC DNA]</scope>
    <source>
        <strain evidence="4">CGMCC 1.8913</strain>
    </source>
</reference>
<evidence type="ECO:0000256" key="1">
    <source>
        <dbReference type="ARBA" id="ARBA00023125"/>
    </source>
</evidence>
<protein>
    <submittedName>
        <fullName evidence="3">DNA-binding transcriptional regulator, XRE-family HTH domain</fullName>
    </submittedName>
</protein>
<dbReference type="Pfam" id="PF01381">
    <property type="entry name" value="HTH_3"/>
    <property type="match status" value="1"/>
</dbReference>
<keyword evidence="4" id="KW-1185">Reference proteome</keyword>
<dbReference type="EMBL" id="OBEK01000003">
    <property type="protein sequence ID" value="SNZ14534.1"/>
    <property type="molecule type" value="Genomic_DNA"/>
</dbReference>
<dbReference type="Gene3D" id="1.10.260.40">
    <property type="entry name" value="lambda repressor-like DNA-binding domains"/>
    <property type="match status" value="1"/>
</dbReference>
<organism evidence="3 4">
    <name type="scientific">Terribacillus aidingensis</name>
    <dbReference type="NCBI Taxonomy" id="586416"/>
    <lineage>
        <taxon>Bacteria</taxon>
        <taxon>Bacillati</taxon>
        <taxon>Bacillota</taxon>
        <taxon>Bacilli</taxon>
        <taxon>Bacillales</taxon>
        <taxon>Bacillaceae</taxon>
        <taxon>Terribacillus</taxon>
    </lineage>
</organism>
<dbReference type="PROSITE" id="PS50943">
    <property type="entry name" value="HTH_CROC1"/>
    <property type="match status" value="1"/>
</dbReference>
<dbReference type="AlphaFoldDB" id="A0A285NYH2"/>
<dbReference type="RefSeq" id="WP_097042516.1">
    <property type="nucleotide sequence ID" value="NZ_OBEK01000003.1"/>
</dbReference>
<dbReference type="PANTHER" id="PTHR46558">
    <property type="entry name" value="TRACRIPTIONAL REGULATORY PROTEIN-RELATED-RELATED"/>
    <property type="match status" value="1"/>
</dbReference>
<evidence type="ECO:0000259" key="2">
    <source>
        <dbReference type="PROSITE" id="PS50943"/>
    </source>
</evidence>
<name>A0A285NYH2_9BACI</name>
<gene>
    <name evidence="3" type="ORF">SAMN05421503_2456</name>
</gene>
<evidence type="ECO:0000313" key="4">
    <source>
        <dbReference type="Proteomes" id="UP000219356"/>
    </source>
</evidence>
<accession>A0A285NYH2</accession>
<dbReference type="InterPro" id="IPR010982">
    <property type="entry name" value="Lambda_DNA-bd_dom_sf"/>
</dbReference>
<evidence type="ECO:0000313" key="3">
    <source>
        <dbReference type="EMBL" id="SNZ14534.1"/>
    </source>
</evidence>
<dbReference type="PANTHER" id="PTHR46558:SF11">
    <property type="entry name" value="HTH-TYPE TRANSCRIPTIONAL REGULATOR XRE"/>
    <property type="match status" value="1"/>
</dbReference>
<dbReference type="GO" id="GO:0003677">
    <property type="term" value="F:DNA binding"/>
    <property type="evidence" value="ECO:0007669"/>
    <property type="project" value="UniProtKB-KW"/>
</dbReference>
<sequence length="96" mass="11299">MRLDRLADLRKKLGLTQEEFAEELGFSRSSYGMLERGERQMSYEALVKTADYHGVSLDYIFERTDNPLHLESLSPDELEYVVRSLELYKSVKKKFM</sequence>
<dbReference type="Proteomes" id="UP000219356">
    <property type="component" value="Unassembled WGS sequence"/>
</dbReference>
<keyword evidence="1 3" id="KW-0238">DNA-binding</keyword>
<dbReference type="SMART" id="SM00530">
    <property type="entry name" value="HTH_XRE"/>
    <property type="match status" value="1"/>
</dbReference>
<feature type="domain" description="HTH cro/C1-type" evidence="2">
    <location>
        <begin position="6"/>
        <end position="60"/>
    </location>
</feature>
<dbReference type="InterPro" id="IPR001387">
    <property type="entry name" value="Cro/C1-type_HTH"/>
</dbReference>
<dbReference type="SUPFAM" id="SSF47413">
    <property type="entry name" value="lambda repressor-like DNA-binding domains"/>
    <property type="match status" value="1"/>
</dbReference>
<dbReference type="CDD" id="cd00093">
    <property type="entry name" value="HTH_XRE"/>
    <property type="match status" value="1"/>
</dbReference>
<proteinExistence type="predicted"/>
<dbReference type="OrthoDB" id="72638at2"/>